<feature type="transmembrane region" description="Helical" evidence="7">
    <location>
        <begin position="43"/>
        <end position="66"/>
    </location>
</feature>
<keyword evidence="6 7" id="KW-0472">Membrane</keyword>
<evidence type="ECO:0000256" key="7">
    <source>
        <dbReference type="SAM" id="Phobius"/>
    </source>
</evidence>
<comment type="subcellular location">
    <subcellularLocation>
        <location evidence="1">Membrane</location>
        <topology evidence="1">Multi-pass membrane protein</topology>
    </subcellularLocation>
</comment>
<evidence type="ECO:0000256" key="5">
    <source>
        <dbReference type="ARBA" id="ARBA00022989"/>
    </source>
</evidence>
<evidence type="ECO:0000256" key="6">
    <source>
        <dbReference type="ARBA" id="ARBA00023136"/>
    </source>
</evidence>
<reference evidence="8" key="1">
    <citation type="submission" date="2020-06" db="EMBL/GenBank/DDBJ databases">
        <title>Draft genome of Bugula neritina, a colonial animal packing powerful symbionts and potential medicines.</title>
        <authorList>
            <person name="Rayko M."/>
        </authorList>
    </citation>
    <scope>NUCLEOTIDE SEQUENCE [LARGE SCALE GENOMIC DNA]</scope>
    <source>
        <strain evidence="8">Kwan_BN1</strain>
    </source>
</reference>
<dbReference type="InterPro" id="IPR009887">
    <property type="entry name" value="ANKH"/>
</dbReference>
<accession>A0A7J7KR18</accession>
<dbReference type="OrthoDB" id="10055429at2759"/>
<keyword evidence="4 7" id="KW-0812">Transmembrane</keyword>
<name>A0A7J7KR18_BUGNE</name>
<feature type="transmembrane region" description="Helical" evidence="7">
    <location>
        <begin position="145"/>
        <end position="170"/>
    </location>
</feature>
<keyword evidence="9" id="KW-1185">Reference proteome</keyword>
<protein>
    <submittedName>
        <fullName evidence="8">ANKH</fullName>
    </submittedName>
</protein>
<dbReference type="Pfam" id="PF07260">
    <property type="entry name" value="ANKH"/>
    <property type="match status" value="1"/>
</dbReference>
<evidence type="ECO:0000313" key="8">
    <source>
        <dbReference type="EMBL" id="KAF6040641.1"/>
    </source>
</evidence>
<dbReference type="GO" id="GO:0035435">
    <property type="term" value="P:phosphate ion transmembrane transport"/>
    <property type="evidence" value="ECO:0007669"/>
    <property type="project" value="InterPro"/>
</dbReference>
<dbReference type="AlphaFoldDB" id="A0A7J7KR18"/>
<comment type="similarity">
    <text evidence="2">Belongs to the ANKH family.</text>
</comment>
<dbReference type="EMBL" id="VXIV02000119">
    <property type="protein sequence ID" value="KAF6040641.1"/>
    <property type="molecule type" value="Genomic_DNA"/>
</dbReference>
<dbReference type="GO" id="GO:0030504">
    <property type="term" value="F:inorganic diphosphate transmembrane transporter activity"/>
    <property type="evidence" value="ECO:0007669"/>
    <property type="project" value="TreeGrafter"/>
</dbReference>
<gene>
    <name evidence="8" type="ORF">EB796_001054</name>
</gene>
<proteinExistence type="inferred from homology"/>
<evidence type="ECO:0000256" key="4">
    <source>
        <dbReference type="ARBA" id="ARBA00022692"/>
    </source>
</evidence>
<dbReference type="Proteomes" id="UP000593567">
    <property type="component" value="Unassembled WGS sequence"/>
</dbReference>
<dbReference type="PANTHER" id="PTHR28384">
    <property type="entry name" value="PROGRESSIVE ANKYLOSIS PROTEIN HOMOLOG"/>
    <property type="match status" value="1"/>
</dbReference>
<organism evidence="8 9">
    <name type="scientific">Bugula neritina</name>
    <name type="common">Brown bryozoan</name>
    <name type="synonym">Sertularia neritina</name>
    <dbReference type="NCBI Taxonomy" id="10212"/>
    <lineage>
        <taxon>Eukaryota</taxon>
        <taxon>Metazoa</taxon>
        <taxon>Spiralia</taxon>
        <taxon>Lophotrochozoa</taxon>
        <taxon>Bryozoa</taxon>
        <taxon>Gymnolaemata</taxon>
        <taxon>Cheilostomatida</taxon>
        <taxon>Flustrina</taxon>
        <taxon>Buguloidea</taxon>
        <taxon>Bugulidae</taxon>
        <taxon>Bugula</taxon>
    </lineage>
</organism>
<dbReference type="PANTHER" id="PTHR28384:SF1">
    <property type="entry name" value="PROGRESSIVE ANKYLOSIS PROTEIN HOMOLOG"/>
    <property type="match status" value="1"/>
</dbReference>
<dbReference type="GO" id="GO:0005886">
    <property type="term" value="C:plasma membrane"/>
    <property type="evidence" value="ECO:0007669"/>
    <property type="project" value="TreeGrafter"/>
</dbReference>
<evidence type="ECO:0000256" key="2">
    <source>
        <dbReference type="ARBA" id="ARBA00007509"/>
    </source>
</evidence>
<evidence type="ECO:0000313" key="9">
    <source>
        <dbReference type="Proteomes" id="UP000593567"/>
    </source>
</evidence>
<keyword evidence="5 7" id="KW-1133">Transmembrane helix</keyword>
<evidence type="ECO:0000256" key="1">
    <source>
        <dbReference type="ARBA" id="ARBA00004141"/>
    </source>
</evidence>
<feature type="transmembrane region" description="Helical" evidence="7">
    <location>
        <begin position="116"/>
        <end position="138"/>
    </location>
</feature>
<sequence length="425" mass="46618">MVTLLASYGLAAYVTRIFAANSMELRNISIVLVNTKRDNFKMTIFSLVIGTILSVMLLIIGLTPLGTWLIRDVHRQSQEVSDTTCSIIAYLSITPLIEAAAYYYEGGLIYHKLTVYAGAAKFADFLMQVIFVIGLLFTPTRTEPVLVPVSALYAGLIARLILAVGFWYVFARDKLPVTSSREKPLTVGQGICFWFPLTLVRLAQVLGRPIINLVVSRNLAVNVSEEAAAQAVAVLTAVYPTSRVFFSWLTDLRTVVPTFHKQTDMHPKFKMKFLTLYATSCTLLVFLINIILFITPGVAYGIMTKVVVGMRSHLSGILLAKKKTIYLTPSAIFRFLSILLALATVPKLGLSGANLGVTCLEFSFAVELFFVALACVLVKLKPDLDITSCWKRNKPKPEDVTLMEAAAAVNPNDSSNNTGAPHAPP</sequence>
<evidence type="ECO:0000256" key="3">
    <source>
        <dbReference type="ARBA" id="ARBA00022448"/>
    </source>
</evidence>
<feature type="transmembrane region" description="Helical" evidence="7">
    <location>
        <begin position="274"/>
        <end position="303"/>
    </location>
</feature>
<keyword evidence="3" id="KW-0813">Transport</keyword>
<dbReference type="GO" id="GO:0005315">
    <property type="term" value="F:phosphate transmembrane transporter activity"/>
    <property type="evidence" value="ECO:0007669"/>
    <property type="project" value="InterPro"/>
</dbReference>
<comment type="caution">
    <text evidence="8">The sequence shown here is derived from an EMBL/GenBank/DDBJ whole genome shotgun (WGS) entry which is preliminary data.</text>
</comment>
<feature type="transmembrane region" description="Helical" evidence="7">
    <location>
        <begin position="87"/>
        <end position="104"/>
    </location>
</feature>